<keyword evidence="1" id="KW-0732">Signal</keyword>
<accession>A0A1I3VT68</accession>
<feature type="chain" id="PRO_5009302301" description="Lipoprotein" evidence="1">
    <location>
        <begin position="22"/>
        <end position="105"/>
    </location>
</feature>
<evidence type="ECO:0000313" key="2">
    <source>
        <dbReference type="EMBL" id="SFJ98382.1"/>
    </source>
</evidence>
<name>A0A1I3VT68_9HYPH</name>
<evidence type="ECO:0000256" key="1">
    <source>
        <dbReference type="SAM" id="SignalP"/>
    </source>
</evidence>
<reference evidence="2 3" key="1">
    <citation type="submission" date="2016-10" db="EMBL/GenBank/DDBJ databases">
        <authorList>
            <person name="Varghese N."/>
            <person name="Submissions S."/>
        </authorList>
    </citation>
    <scope>NUCLEOTIDE SEQUENCE [LARGE SCALE GENOMIC DNA]</scope>
    <source>
        <strain evidence="2 3">DSM 21822</strain>
    </source>
</reference>
<dbReference type="EMBL" id="FOSL01000001">
    <property type="protein sequence ID" value="SFJ98382.1"/>
    <property type="molecule type" value="Genomic_DNA"/>
</dbReference>
<dbReference type="PROSITE" id="PS51257">
    <property type="entry name" value="PROKAR_LIPOPROTEIN"/>
    <property type="match status" value="1"/>
</dbReference>
<evidence type="ECO:0000313" key="3">
    <source>
        <dbReference type="Proteomes" id="UP000323300"/>
    </source>
</evidence>
<dbReference type="AlphaFoldDB" id="A0A1I3VT68"/>
<dbReference type="Proteomes" id="UP000323300">
    <property type="component" value="Unassembled WGS sequence"/>
</dbReference>
<gene>
    <name evidence="2" type="ORF">SAMN04488498_101717</name>
</gene>
<evidence type="ECO:0008006" key="4">
    <source>
        <dbReference type="Google" id="ProtNLM"/>
    </source>
</evidence>
<feature type="signal peptide" evidence="1">
    <location>
        <begin position="1"/>
        <end position="21"/>
    </location>
</feature>
<proteinExistence type="predicted"/>
<protein>
    <recommendedName>
        <fullName evidence="4">Lipoprotein</fullName>
    </recommendedName>
</protein>
<organism evidence="2 3">
    <name type="scientific">Neomesorhizobium albiziae</name>
    <dbReference type="NCBI Taxonomy" id="335020"/>
    <lineage>
        <taxon>Bacteria</taxon>
        <taxon>Pseudomonadati</taxon>
        <taxon>Pseudomonadota</taxon>
        <taxon>Alphaproteobacteria</taxon>
        <taxon>Hyphomicrobiales</taxon>
        <taxon>Phyllobacteriaceae</taxon>
        <taxon>Neomesorhizobium</taxon>
    </lineage>
</organism>
<keyword evidence="3" id="KW-1185">Reference proteome</keyword>
<sequence length="105" mass="11657">MLRRLSILGSLLLAACVPFQGFDLTPGPAASCYNKVPTKSEAMAWRSAQRVNTDKSYRAFINNYPRSCYVPMATKKLSAAVTKRPTIVRNVPRSENTTRIGGRSY</sequence>